<dbReference type="KEGG" id="rpb:RPB_3791"/>
<feature type="compositionally biased region" description="Low complexity" evidence="1">
    <location>
        <begin position="95"/>
        <end position="109"/>
    </location>
</feature>
<dbReference type="eggNOG" id="ENOG503127C">
    <property type="taxonomic scope" value="Bacteria"/>
</dbReference>
<gene>
    <name evidence="2" type="ordered locus">RPB_3791</name>
</gene>
<reference evidence="2 3" key="1">
    <citation type="submission" date="2006-01" db="EMBL/GenBank/DDBJ databases">
        <title>Complete sequence of Rhodopseudomonas palustris HaA2.</title>
        <authorList>
            <consortium name="US DOE Joint Genome Institute"/>
            <person name="Copeland A."/>
            <person name="Lucas S."/>
            <person name="Lapidus A."/>
            <person name="Barry K."/>
            <person name="Detter J.C."/>
            <person name="Glavina T."/>
            <person name="Hammon N."/>
            <person name="Israni S."/>
            <person name="Pitluck S."/>
            <person name="Chain P."/>
            <person name="Malfatti S."/>
            <person name="Shin M."/>
            <person name="Vergez L."/>
            <person name="Schmutz J."/>
            <person name="Larimer F."/>
            <person name="Land M."/>
            <person name="Hauser L."/>
            <person name="Pelletier D.A."/>
            <person name="Kyrpides N."/>
            <person name="Anderson I."/>
            <person name="Oda Y."/>
            <person name="Harwood C.S."/>
            <person name="Richardson P."/>
        </authorList>
    </citation>
    <scope>NUCLEOTIDE SEQUENCE [LARGE SCALE GENOMIC DNA]</scope>
    <source>
        <strain evidence="2 3">HaA2</strain>
    </source>
</reference>
<evidence type="ECO:0000313" key="3">
    <source>
        <dbReference type="Proteomes" id="UP000008809"/>
    </source>
</evidence>
<dbReference type="InterPro" id="IPR021937">
    <property type="entry name" value="DUF3551"/>
</dbReference>
<dbReference type="Pfam" id="PF12071">
    <property type="entry name" value="DUF3551"/>
    <property type="match status" value="1"/>
</dbReference>
<keyword evidence="3" id="KW-1185">Reference proteome</keyword>
<evidence type="ECO:0008006" key="4">
    <source>
        <dbReference type="Google" id="ProtNLM"/>
    </source>
</evidence>
<dbReference type="EMBL" id="CP000250">
    <property type="protein sequence ID" value="ABD08485.1"/>
    <property type="molecule type" value="Genomic_DNA"/>
</dbReference>
<feature type="region of interest" description="Disordered" evidence="1">
    <location>
        <begin position="90"/>
        <end position="109"/>
    </location>
</feature>
<dbReference type="Proteomes" id="UP000008809">
    <property type="component" value="Chromosome"/>
</dbReference>
<accession>Q2ITH5</accession>
<evidence type="ECO:0000256" key="1">
    <source>
        <dbReference type="SAM" id="MobiDB-lite"/>
    </source>
</evidence>
<name>Q2ITH5_RHOP2</name>
<organism evidence="2 3">
    <name type="scientific">Rhodopseudomonas palustris (strain HaA2)</name>
    <dbReference type="NCBI Taxonomy" id="316058"/>
    <lineage>
        <taxon>Bacteria</taxon>
        <taxon>Pseudomonadati</taxon>
        <taxon>Pseudomonadota</taxon>
        <taxon>Alphaproteobacteria</taxon>
        <taxon>Hyphomicrobiales</taxon>
        <taxon>Nitrobacteraceae</taxon>
        <taxon>Rhodopseudomonas</taxon>
    </lineage>
</organism>
<dbReference type="HOGENOM" id="CLU_171100_0_1_5"/>
<dbReference type="AlphaFoldDB" id="Q2ITH5"/>
<evidence type="ECO:0000313" key="2">
    <source>
        <dbReference type="EMBL" id="ABD08485.1"/>
    </source>
</evidence>
<sequence length="109" mass="11840">MPHIDASGKSNPGIRDGETNLPKIDAVLLAAAAILTLAAAPASARDFPYCLQGGDWGYPGNCQFDSYEQCMTTASGTRAGCDINPVVAFRRRQQDQQPQPRTPQSQRRY</sequence>
<proteinExistence type="predicted"/>
<protein>
    <recommendedName>
        <fullName evidence="4">DUF3551 domain-containing protein</fullName>
    </recommendedName>
</protein>